<dbReference type="PANTHER" id="PTHR30471:SF3">
    <property type="entry name" value="UPF0758 PROTEIN YEES-RELATED"/>
    <property type="match status" value="1"/>
</dbReference>
<dbReference type="Pfam" id="PF04002">
    <property type="entry name" value="RadC"/>
    <property type="match status" value="1"/>
</dbReference>
<dbReference type="InterPro" id="IPR010994">
    <property type="entry name" value="RuvA_2-like"/>
</dbReference>
<dbReference type="SUPFAM" id="SSF102712">
    <property type="entry name" value="JAB1/MPN domain"/>
    <property type="match status" value="1"/>
</dbReference>
<evidence type="ECO:0000256" key="5">
    <source>
        <dbReference type="ARBA" id="ARBA00022833"/>
    </source>
</evidence>
<dbReference type="InterPro" id="IPR037518">
    <property type="entry name" value="MPN"/>
</dbReference>
<name>A0A919XWQ7_9BACL</name>
<dbReference type="PROSITE" id="PS01302">
    <property type="entry name" value="UPF0758"/>
    <property type="match status" value="1"/>
</dbReference>
<dbReference type="CDD" id="cd08071">
    <property type="entry name" value="MPN_DUF2466"/>
    <property type="match status" value="1"/>
</dbReference>
<dbReference type="Gene3D" id="3.40.140.10">
    <property type="entry name" value="Cytidine Deaminase, domain 2"/>
    <property type="match status" value="1"/>
</dbReference>
<dbReference type="InterPro" id="IPR025657">
    <property type="entry name" value="RadC_JAB"/>
</dbReference>
<evidence type="ECO:0000256" key="3">
    <source>
        <dbReference type="ARBA" id="ARBA00022723"/>
    </source>
</evidence>
<evidence type="ECO:0000259" key="8">
    <source>
        <dbReference type="PROSITE" id="PS50249"/>
    </source>
</evidence>
<evidence type="ECO:0000313" key="10">
    <source>
        <dbReference type="Proteomes" id="UP000681162"/>
    </source>
</evidence>
<comment type="caution">
    <text evidence="9">The sequence shown here is derived from an EMBL/GenBank/DDBJ whole genome shotgun (WGS) entry which is preliminary data.</text>
</comment>
<dbReference type="InterPro" id="IPR046778">
    <property type="entry name" value="UPF0758_N"/>
</dbReference>
<dbReference type="GO" id="GO:0008237">
    <property type="term" value="F:metallopeptidase activity"/>
    <property type="evidence" value="ECO:0007669"/>
    <property type="project" value="UniProtKB-KW"/>
</dbReference>
<keyword evidence="5" id="KW-0862">Zinc</keyword>
<protein>
    <submittedName>
        <fullName evidence="9">UPF0758 protein</fullName>
    </submittedName>
</protein>
<comment type="similarity">
    <text evidence="1 7">Belongs to the UPF0758 family.</text>
</comment>
<feature type="domain" description="MPN" evidence="8">
    <location>
        <begin position="109"/>
        <end position="231"/>
    </location>
</feature>
<proteinExistence type="inferred from homology"/>
<dbReference type="InterPro" id="IPR001405">
    <property type="entry name" value="UPF0758"/>
</dbReference>
<evidence type="ECO:0000256" key="7">
    <source>
        <dbReference type="RuleBase" id="RU003797"/>
    </source>
</evidence>
<dbReference type="GO" id="GO:0006508">
    <property type="term" value="P:proteolysis"/>
    <property type="evidence" value="ECO:0007669"/>
    <property type="project" value="UniProtKB-KW"/>
</dbReference>
<evidence type="ECO:0000256" key="4">
    <source>
        <dbReference type="ARBA" id="ARBA00022801"/>
    </source>
</evidence>
<sequence>MTNSTALAMLRDLPGEDRPRERMLASGAGALSHSELLAIILRTGTRRESALHLAQRLLREAGGIRGIVDLSLDELMEIKGIGPAKAVQLKAGIELGQRVARTRLPEAHVIRSPRDAAELLMEQLRYLQKEHFVCLFLNTKNHVIAQETLSIGSLNASIVHPREVFRAAIKCGSASVVCAHNHPSGDPMPSPEDIRMTERLRSAGEVIGIDVLDHIVIGDGVFVSLKEQGMM</sequence>
<keyword evidence="2" id="KW-0645">Protease</keyword>
<evidence type="ECO:0000256" key="1">
    <source>
        <dbReference type="ARBA" id="ARBA00010243"/>
    </source>
</evidence>
<keyword evidence="10" id="KW-1185">Reference proteome</keyword>
<keyword evidence="4" id="KW-0378">Hydrolase</keyword>
<keyword evidence="3" id="KW-0479">Metal-binding</keyword>
<gene>
    <name evidence="9" type="ORF">J41TS12_47320</name>
</gene>
<evidence type="ECO:0000256" key="2">
    <source>
        <dbReference type="ARBA" id="ARBA00022670"/>
    </source>
</evidence>
<reference evidence="9 10" key="1">
    <citation type="submission" date="2021-03" db="EMBL/GenBank/DDBJ databases">
        <title>Antimicrobial resistance genes in bacteria isolated from Japanese honey, and their potential for conferring macrolide and lincosamide resistance in the American foulbrood pathogen Paenibacillus larvae.</title>
        <authorList>
            <person name="Okamoto M."/>
            <person name="Kumagai M."/>
            <person name="Kanamori H."/>
            <person name="Takamatsu D."/>
        </authorList>
    </citation>
    <scope>NUCLEOTIDE SEQUENCE [LARGE SCALE GENOMIC DNA]</scope>
    <source>
        <strain evidence="9 10">J41TS12</strain>
    </source>
</reference>
<dbReference type="EMBL" id="BORR01000028">
    <property type="protein sequence ID" value="GIO39871.1"/>
    <property type="molecule type" value="Genomic_DNA"/>
</dbReference>
<accession>A0A919XWQ7</accession>
<dbReference type="PANTHER" id="PTHR30471">
    <property type="entry name" value="DNA REPAIR PROTEIN RADC"/>
    <property type="match status" value="1"/>
</dbReference>
<evidence type="ECO:0000313" key="9">
    <source>
        <dbReference type="EMBL" id="GIO39871.1"/>
    </source>
</evidence>
<dbReference type="Pfam" id="PF20582">
    <property type="entry name" value="UPF0758_N"/>
    <property type="match status" value="1"/>
</dbReference>
<dbReference type="SUPFAM" id="SSF47781">
    <property type="entry name" value="RuvA domain 2-like"/>
    <property type="match status" value="1"/>
</dbReference>
<dbReference type="Gene3D" id="1.10.150.20">
    <property type="entry name" value="5' to 3' exonuclease, C-terminal subdomain"/>
    <property type="match status" value="1"/>
</dbReference>
<dbReference type="InterPro" id="IPR020891">
    <property type="entry name" value="UPF0758_CS"/>
</dbReference>
<dbReference type="PROSITE" id="PS50249">
    <property type="entry name" value="MPN"/>
    <property type="match status" value="1"/>
</dbReference>
<dbReference type="NCBIfam" id="TIGR00608">
    <property type="entry name" value="radc"/>
    <property type="match status" value="1"/>
</dbReference>
<dbReference type="GO" id="GO:0046872">
    <property type="term" value="F:metal ion binding"/>
    <property type="evidence" value="ECO:0007669"/>
    <property type="project" value="UniProtKB-KW"/>
</dbReference>
<evidence type="ECO:0000256" key="6">
    <source>
        <dbReference type="ARBA" id="ARBA00023049"/>
    </source>
</evidence>
<keyword evidence="6" id="KW-0482">Metalloprotease</keyword>
<organism evidence="9 10">
    <name type="scientific">Paenibacillus antibioticophila</name>
    <dbReference type="NCBI Taxonomy" id="1274374"/>
    <lineage>
        <taxon>Bacteria</taxon>
        <taxon>Bacillati</taxon>
        <taxon>Bacillota</taxon>
        <taxon>Bacilli</taxon>
        <taxon>Bacillales</taxon>
        <taxon>Paenibacillaceae</taxon>
        <taxon>Paenibacillus</taxon>
    </lineage>
</organism>
<dbReference type="NCBIfam" id="NF000642">
    <property type="entry name" value="PRK00024.1"/>
    <property type="match status" value="1"/>
</dbReference>
<dbReference type="Proteomes" id="UP000681162">
    <property type="component" value="Unassembled WGS sequence"/>
</dbReference>
<dbReference type="AlphaFoldDB" id="A0A919XWQ7"/>
<dbReference type="RefSeq" id="WP_249413174.1">
    <property type="nucleotide sequence ID" value="NZ_BORR01000028.1"/>
</dbReference>